<dbReference type="InterPro" id="IPR036282">
    <property type="entry name" value="Glutathione-S-Trfase_C_sf"/>
</dbReference>
<dbReference type="Proteomes" id="UP000295781">
    <property type="component" value="Chromosome"/>
</dbReference>
<evidence type="ECO:0000313" key="2">
    <source>
        <dbReference type="EMBL" id="AUX20186.1"/>
    </source>
</evidence>
<dbReference type="SUPFAM" id="SSF47616">
    <property type="entry name" value="GST C-terminal domain-like"/>
    <property type="match status" value="1"/>
</dbReference>
<evidence type="ECO:0000313" key="3">
    <source>
        <dbReference type="Proteomes" id="UP000295781"/>
    </source>
</evidence>
<feature type="domain" description="Glutathione S-transferase C-terminal" evidence="1">
    <location>
        <begin position="32"/>
        <end position="106"/>
    </location>
</feature>
<reference evidence="2 3" key="1">
    <citation type="submission" date="2015-09" db="EMBL/GenBank/DDBJ databases">
        <title>Sorangium comparison.</title>
        <authorList>
            <person name="Zaburannyi N."/>
            <person name="Bunk B."/>
            <person name="Overmann J."/>
            <person name="Mueller R."/>
        </authorList>
    </citation>
    <scope>NUCLEOTIDE SEQUENCE [LARGE SCALE GENOMIC DNA]</scope>
    <source>
        <strain evidence="2 3">So ceGT47</strain>
    </source>
</reference>
<dbReference type="EMBL" id="CP012670">
    <property type="protein sequence ID" value="AUX20186.1"/>
    <property type="molecule type" value="Genomic_DNA"/>
</dbReference>
<dbReference type="InterPro" id="IPR004046">
    <property type="entry name" value="GST_C"/>
</dbReference>
<accession>A0A4P2PUU3</accession>
<evidence type="ECO:0000259" key="1">
    <source>
        <dbReference type="Pfam" id="PF14497"/>
    </source>
</evidence>
<dbReference type="Pfam" id="PF14497">
    <property type="entry name" value="GST_C_3"/>
    <property type="match status" value="1"/>
</dbReference>
<name>A0A4P2PUU3_SORCE</name>
<gene>
    <name evidence="2" type="ORF">SOCEGT47_006510</name>
</gene>
<dbReference type="AlphaFoldDB" id="A0A4P2PUU3"/>
<dbReference type="Gene3D" id="1.20.1050.130">
    <property type="match status" value="1"/>
</dbReference>
<organism evidence="2 3">
    <name type="scientific">Sorangium cellulosum</name>
    <name type="common">Polyangium cellulosum</name>
    <dbReference type="NCBI Taxonomy" id="56"/>
    <lineage>
        <taxon>Bacteria</taxon>
        <taxon>Pseudomonadati</taxon>
        <taxon>Myxococcota</taxon>
        <taxon>Polyangia</taxon>
        <taxon>Polyangiales</taxon>
        <taxon>Polyangiaceae</taxon>
        <taxon>Sorangium</taxon>
    </lineage>
</organism>
<sequence>MAETGHELLTEAGALFWNPRFHELRAENRASTGERLELLQSYFIRTRADAEHWVLPGRTTMADVIMAYALETLMPLHPGLVKDFPALHHAMTAFFATDRIRDYVRSDRRFRTWTVSLASFGGKPEETHHWID</sequence>
<proteinExistence type="predicted"/>
<dbReference type="RefSeq" id="WP_129345186.1">
    <property type="nucleotide sequence ID" value="NZ_CP012670.1"/>
</dbReference>
<dbReference type="OrthoDB" id="5505436at2"/>
<protein>
    <recommendedName>
        <fullName evidence="1">Glutathione S-transferase C-terminal domain-containing protein</fullName>
    </recommendedName>
</protein>